<reference evidence="3 4" key="1">
    <citation type="submission" date="2019-07" db="EMBL/GenBank/DDBJ databases">
        <title>Whole genome shotgun sequence of Acetobacter nitrogenifigens NBRC 105050.</title>
        <authorList>
            <person name="Hosoyama A."/>
            <person name="Uohara A."/>
            <person name="Ohji S."/>
            <person name="Ichikawa N."/>
        </authorList>
    </citation>
    <scope>NUCLEOTIDE SEQUENCE [LARGE SCALE GENOMIC DNA]</scope>
    <source>
        <strain evidence="3 4">NBRC 105050</strain>
    </source>
</reference>
<dbReference type="AlphaFoldDB" id="A0A511XF96"/>
<evidence type="ECO:0000256" key="1">
    <source>
        <dbReference type="SAM" id="MobiDB-lite"/>
    </source>
</evidence>
<evidence type="ECO:0000313" key="4">
    <source>
        <dbReference type="Proteomes" id="UP000321635"/>
    </source>
</evidence>
<gene>
    <name evidence="3" type="ORF">ANI02nite_35160</name>
</gene>
<feature type="region of interest" description="Disordered" evidence="1">
    <location>
        <begin position="24"/>
        <end position="46"/>
    </location>
</feature>
<evidence type="ECO:0008006" key="5">
    <source>
        <dbReference type="Google" id="ProtNLM"/>
    </source>
</evidence>
<organism evidence="3 4">
    <name type="scientific">Acetobacter nitrogenifigens DSM 23921 = NBRC 105050</name>
    <dbReference type="NCBI Taxonomy" id="1120919"/>
    <lineage>
        <taxon>Bacteria</taxon>
        <taxon>Pseudomonadati</taxon>
        <taxon>Pseudomonadota</taxon>
        <taxon>Alphaproteobacteria</taxon>
        <taxon>Acetobacterales</taxon>
        <taxon>Acetobacteraceae</taxon>
        <taxon>Acetobacter</taxon>
    </lineage>
</organism>
<evidence type="ECO:0000256" key="2">
    <source>
        <dbReference type="SAM" id="SignalP"/>
    </source>
</evidence>
<proteinExistence type="predicted"/>
<dbReference type="STRING" id="1120919.GCA_000429165_03785"/>
<evidence type="ECO:0000313" key="3">
    <source>
        <dbReference type="EMBL" id="GEN61632.1"/>
    </source>
</evidence>
<comment type="caution">
    <text evidence="3">The sequence shown here is derived from an EMBL/GenBank/DDBJ whole genome shotgun (WGS) entry which is preliminary data.</text>
</comment>
<dbReference type="Proteomes" id="UP000321635">
    <property type="component" value="Unassembled WGS sequence"/>
</dbReference>
<accession>A0A511XF96</accession>
<feature type="chain" id="PRO_5021921113" description="Lipoprotein" evidence="2">
    <location>
        <begin position="20"/>
        <end position="46"/>
    </location>
</feature>
<name>A0A511XF96_9PROT</name>
<dbReference type="RefSeq" id="WP_169720801.1">
    <property type="nucleotide sequence ID" value="NZ_AUBI01000036.1"/>
</dbReference>
<sequence length="46" mass="4880">MKRVMVTPILLGCLLLALADCGKKGSPEAPGPADRIIFPRSYPAPD</sequence>
<keyword evidence="4" id="KW-1185">Reference proteome</keyword>
<keyword evidence="2" id="KW-0732">Signal</keyword>
<dbReference type="EMBL" id="BJYF01000053">
    <property type="protein sequence ID" value="GEN61632.1"/>
    <property type="molecule type" value="Genomic_DNA"/>
</dbReference>
<protein>
    <recommendedName>
        <fullName evidence="5">Lipoprotein</fullName>
    </recommendedName>
</protein>
<feature type="signal peptide" evidence="2">
    <location>
        <begin position="1"/>
        <end position="19"/>
    </location>
</feature>